<dbReference type="Gene3D" id="3.10.350.10">
    <property type="entry name" value="LysM domain"/>
    <property type="match status" value="1"/>
</dbReference>
<organism evidence="3 4">
    <name type="scientific">Tothia fuscella</name>
    <dbReference type="NCBI Taxonomy" id="1048955"/>
    <lineage>
        <taxon>Eukaryota</taxon>
        <taxon>Fungi</taxon>
        <taxon>Dikarya</taxon>
        <taxon>Ascomycota</taxon>
        <taxon>Pezizomycotina</taxon>
        <taxon>Dothideomycetes</taxon>
        <taxon>Pleosporomycetidae</taxon>
        <taxon>Venturiales</taxon>
        <taxon>Cylindrosympodiaceae</taxon>
        <taxon>Tothia</taxon>
    </lineage>
</organism>
<dbReference type="PANTHER" id="PTHR34997:SF2">
    <property type="entry name" value="LYSM DOMAIN-CONTAINING PROTEIN-RELATED"/>
    <property type="match status" value="1"/>
</dbReference>
<sequence length="192" mass="21071">MVSSTTVVALATFAIFSALASPILETRQDRPTKPEDCKEPDRYFFDQTAGQYCINLAKDVQYGETCPDVVGHFNNFTATQLYKWNPYIKRNCTGLLGRVPVVINAPGYIYEGQPQTGDKKDASYVPAPIDNGVIASCKTFQYMGWGLDEAAQADLLLTKNGISREQFLSWNRGFGNGNGALALGTYWSCVAA</sequence>
<dbReference type="GO" id="GO:0008061">
    <property type="term" value="F:chitin binding"/>
    <property type="evidence" value="ECO:0007669"/>
    <property type="project" value="InterPro"/>
</dbReference>
<feature type="signal peptide" evidence="2">
    <location>
        <begin position="1"/>
        <end position="20"/>
    </location>
</feature>
<evidence type="ECO:0000256" key="1">
    <source>
        <dbReference type="ARBA" id="ARBA00022729"/>
    </source>
</evidence>
<reference evidence="3" key="1">
    <citation type="journal article" date="2020" name="Stud. Mycol.">
        <title>101 Dothideomycetes genomes: a test case for predicting lifestyles and emergence of pathogens.</title>
        <authorList>
            <person name="Haridas S."/>
            <person name="Albert R."/>
            <person name="Binder M."/>
            <person name="Bloem J."/>
            <person name="Labutti K."/>
            <person name="Salamov A."/>
            <person name="Andreopoulos B."/>
            <person name="Baker S."/>
            <person name="Barry K."/>
            <person name="Bills G."/>
            <person name="Bluhm B."/>
            <person name="Cannon C."/>
            <person name="Castanera R."/>
            <person name="Culley D."/>
            <person name="Daum C."/>
            <person name="Ezra D."/>
            <person name="Gonzalez J."/>
            <person name="Henrissat B."/>
            <person name="Kuo A."/>
            <person name="Liang C."/>
            <person name="Lipzen A."/>
            <person name="Lutzoni F."/>
            <person name="Magnuson J."/>
            <person name="Mondo S."/>
            <person name="Nolan M."/>
            <person name="Ohm R."/>
            <person name="Pangilinan J."/>
            <person name="Park H.-J."/>
            <person name="Ramirez L."/>
            <person name="Alfaro M."/>
            <person name="Sun H."/>
            <person name="Tritt A."/>
            <person name="Yoshinaga Y."/>
            <person name="Zwiers L.-H."/>
            <person name="Turgeon B."/>
            <person name="Goodwin S."/>
            <person name="Spatafora J."/>
            <person name="Crous P."/>
            <person name="Grigoriev I."/>
        </authorList>
    </citation>
    <scope>NUCLEOTIDE SEQUENCE</scope>
    <source>
        <strain evidence="3">CBS 130266</strain>
    </source>
</reference>
<evidence type="ECO:0008006" key="5">
    <source>
        <dbReference type="Google" id="ProtNLM"/>
    </source>
</evidence>
<gene>
    <name evidence="3" type="ORF">EJ08DRAFT_659018</name>
</gene>
<name>A0A9P4NW00_9PEZI</name>
<dbReference type="AlphaFoldDB" id="A0A9P4NW00"/>
<evidence type="ECO:0000313" key="3">
    <source>
        <dbReference type="EMBL" id="KAF2432333.1"/>
    </source>
</evidence>
<dbReference type="Proteomes" id="UP000800235">
    <property type="component" value="Unassembled WGS sequence"/>
</dbReference>
<dbReference type="PANTHER" id="PTHR34997">
    <property type="entry name" value="AM15"/>
    <property type="match status" value="1"/>
</dbReference>
<dbReference type="InterPro" id="IPR052210">
    <property type="entry name" value="LysM1-like"/>
</dbReference>
<dbReference type="OrthoDB" id="2281372at2759"/>
<evidence type="ECO:0000256" key="2">
    <source>
        <dbReference type="SAM" id="SignalP"/>
    </source>
</evidence>
<protein>
    <recommendedName>
        <fullName evidence="5">LysM domain-containing protein</fullName>
    </recommendedName>
</protein>
<evidence type="ECO:0000313" key="4">
    <source>
        <dbReference type="Proteomes" id="UP000800235"/>
    </source>
</evidence>
<feature type="chain" id="PRO_5040400416" description="LysM domain-containing protein" evidence="2">
    <location>
        <begin position="21"/>
        <end position="192"/>
    </location>
</feature>
<accession>A0A9P4NW00</accession>
<dbReference type="InterPro" id="IPR036779">
    <property type="entry name" value="LysM_dom_sf"/>
</dbReference>
<keyword evidence="1 2" id="KW-0732">Signal</keyword>
<proteinExistence type="predicted"/>
<dbReference type="EMBL" id="MU007026">
    <property type="protein sequence ID" value="KAF2432333.1"/>
    <property type="molecule type" value="Genomic_DNA"/>
</dbReference>
<keyword evidence="4" id="KW-1185">Reference proteome</keyword>
<comment type="caution">
    <text evidence="3">The sequence shown here is derived from an EMBL/GenBank/DDBJ whole genome shotgun (WGS) entry which is preliminary data.</text>
</comment>